<reference evidence="7 8" key="1">
    <citation type="journal article" date="2005" name="PLoS Biol.">
        <title>The genomes of Oryza sativa: a history of duplications.</title>
        <authorList>
            <person name="Yu J."/>
            <person name="Wang J."/>
            <person name="Lin W."/>
            <person name="Li S."/>
            <person name="Li H."/>
            <person name="Zhou J."/>
            <person name="Ni P."/>
            <person name="Dong W."/>
            <person name="Hu S."/>
            <person name="Zeng C."/>
            <person name="Zhang J."/>
            <person name="Zhang Y."/>
            <person name="Li R."/>
            <person name="Xu Z."/>
            <person name="Li S."/>
            <person name="Li X."/>
            <person name="Zheng H."/>
            <person name="Cong L."/>
            <person name="Lin L."/>
            <person name="Yin J."/>
            <person name="Geng J."/>
            <person name="Li G."/>
            <person name="Shi J."/>
            <person name="Liu J."/>
            <person name="Lv H."/>
            <person name="Li J."/>
            <person name="Wang J."/>
            <person name="Deng Y."/>
            <person name="Ran L."/>
            <person name="Shi X."/>
            <person name="Wang X."/>
            <person name="Wu Q."/>
            <person name="Li C."/>
            <person name="Ren X."/>
            <person name="Wang J."/>
            <person name="Wang X."/>
            <person name="Li D."/>
            <person name="Liu D."/>
            <person name="Zhang X."/>
            <person name="Ji Z."/>
            <person name="Zhao W."/>
            <person name="Sun Y."/>
            <person name="Zhang Z."/>
            <person name="Bao J."/>
            <person name="Han Y."/>
            <person name="Dong L."/>
            <person name="Ji J."/>
            <person name="Chen P."/>
            <person name="Wu S."/>
            <person name="Liu J."/>
            <person name="Xiao Y."/>
            <person name="Bu D."/>
            <person name="Tan J."/>
            <person name="Yang L."/>
            <person name="Ye C."/>
            <person name="Zhang J."/>
            <person name="Xu J."/>
            <person name="Zhou Y."/>
            <person name="Yu Y."/>
            <person name="Zhang B."/>
            <person name="Zhuang S."/>
            <person name="Wei H."/>
            <person name="Liu B."/>
            <person name="Lei M."/>
            <person name="Yu H."/>
            <person name="Li Y."/>
            <person name="Xu H."/>
            <person name="Wei S."/>
            <person name="He X."/>
            <person name="Fang L."/>
            <person name="Zhang Z."/>
            <person name="Zhang Y."/>
            <person name="Huang X."/>
            <person name="Su Z."/>
            <person name="Tong W."/>
            <person name="Li J."/>
            <person name="Tong Z."/>
            <person name="Li S."/>
            <person name="Ye J."/>
            <person name="Wang L."/>
            <person name="Fang L."/>
            <person name="Lei T."/>
            <person name="Chen C."/>
            <person name="Chen H."/>
            <person name="Xu Z."/>
            <person name="Li H."/>
            <person name="Huang H."/>
            <person name="Zhang F."/>
            <person name="Xu H."/>
            <person name="Li N."/>
            <person name="Zhao C."/>
            <person name="Li S."/>
            <person name="Dong L."/>
            <person name="Huang Y."/>
            <person name="Li L."/>
            <person name="Xi Y."/>
            <person name="Qi Q."/>
            <person name="Li W."/>
            <person name="Zhang B."/>
            <person name="Hu W."/>
            <person name="Zhang Y."/>
            <person name="Tian X."/>
            <person name="Jiao Y."/>
            <person name="Liang X."/>
            <person name="Jin J."/>
            <person name="Gao L."/>
            <person name="Zheng W."/>
            <person name="Hao B."/>
            <person name="Liu S."/>
            <person name="Wang W."/>
            <person name="Yuan L."/>
            <person name="Cao M."/>
            <person name="McDermott J."/>
            <person name="Samudrala R."/>
            <person name="Wang J."/>
            <person name="Wong G.K."/>
            <person name="Yang H."/>
        </authorList>
    </citation>
    <scope>NUCLEOTIDE SEQUENCE [LARGE SCALE GENOMIC DNA]</scope>
    <source>
        <strain evidence="8">cv. 93-11</strain>
    </source>
</reference>
<dbReference type="Pfam" id="PF18052">
    <property type="entry name" value="Rx_N"/>
    <property type="match status" value="1"/>
</dbReference>
<dbReference type="OMA" id="LANQNCN"/>
<evidence type="ECO:0000256" key="4">
    <source>
        <dbReference type="ARBA" id="ARBA00022741"/>
    </source>
</evidence>
<keyword evidence="3" id="KW-0677">Repeat</keyword>
<protein>
    <recommendedName>
        <fullName evidence="6">Disease resistance N-terminal domain-containing protein</fullName>
    </recommendedName>
</protein>
<name>B8BJU3_ORYSI</name>
<dbReference type="GO" id="GO:0006952">
    <property type="term" value="P:defense response"/>
    <property type="evidence" value="ECO:0007669"/>
    <property type="project" value="UniProtKB-KW"/>
</dbReference>
<dbReference type="Gene3D" id="1.20.5.4130">
    <property type="match status" value="1"/>
</dbReference>
<gene>
    <name evidence="7" type="ORF">OsI_35639</name>
</gene>
<keyword evidence="5" id="KW-0611">Plant defense</keyword>
<proteinExistence type="inferred from homology"/>
<evidence type="ECO:0000313" key="8">
    <source>
        <dbReference type="Proteomes" id="UP000007015"/>
    </source>
</evidence>
<dbReference type="PANTHER" id="PTHR19338:SF65">
    <property type="entry name" value="OS06G0163900 PROTEIN"/>
    <property type="match status" value="1"/>
</dbReference>
<dbReference type="Gramene" id="BGIOSGA035055-TA">
    <property type="protein sequence ID" value="BGIOSGA035055-PA"/>
    <property type="gene ID" value="BGIOSGA035055"/>
</dbReference>
<dbReference type="Gene3D" id="3.40.50.300">
    <property type="entry name" value="P-loop containing nucleotide triphosphate hydrolases"/>
    <property type="match status" value="1"/>
</dbReference>
<keyword evidence="2" id="KW-0433">Leucine-rich repeat</keyword>
<evidence type="ECO:0000256" key="1">
    <source>
        <dbReference type="ARBA" id="ARBA00008894"/>
    </source>
</evidence>
<keyword evidence="8" id="KW-1185">Reference proteome</keyword>
<dbReference type="SUPFAM" id="SSF52540">
    <property type="entry name" value="P-loop containing nucleoside triphosphate hydrolases"/>
    <property type="match status" value="1"/>
</dbReference>
<evidence type="ECO:0000256" key="2">
    <source>
        <dbReference type="ARBA" id="ARBA00022614"/>
    </source>
</evidence>
<dbReference type="InterPro" id="IPR041118">
    <property type="entry name" value="Rx_N"/>
</dbReference>
<accession>B8BJU3</accession>
<dbReference type="Proteomes" id="UP000007015">
    <property type="component" value="Chromosome 11"/>
</dbReference>
<feature type="domain" description="Disease resistance N-terminal" evidence="6">
    <location>
        <begin position="16"/>
        <end position="75"/>
    </location>
</feature>
<dbReference type="EMBL" id="CM000136">
    <property type="protein sequence ID" value="EEC67929.1"/>
    <property type="molecule type" value="Genomic_DNA"/>
</dbReference>
<dbReference type="AlphaFoldDB" id="B8BJU3"/>
<evidence type="ECO:0000256" key="3">
    <source>
        <dbReference type="ARBA" id="ARBA00022737"/>
    </source>
</evidence>
<organism evidence="7 8">
    <name type="scientific">Oryza sativa subsp. indica</name>
    <name type="common">Rice</name>
    <dbReference type="NCBI Taxonomy" id="39946"/>
    <lineage>
        <taxon>Eukaryota</taxon>
        <taxon>Viridiplantae</taxon>
        <taxon>Streptophyta</taxon>
        <taxon>Embryophyta</taxon>
        <taxon>Tracheophyta</taxon>
        <taxon>Spermatophyta</taxon>
        <taxon>Magnoliopsida</taxon>
        <taxon>Liliopsida</taxon>
        <taxon>Poales</taxon>
        <taxon>Poaceae</taxon>
        <taxon>BOP clade</taxon>
        <taxon>Oryzoideae</taxon>
        <taxon>Oryzeae</taxon>
        <taxon>Oryzinae</taxon>
        <taxon>Oryza</taxon>
        <taxon>Oryza sativa</taxon>
    </lineage>
</organism>
<comment type="similarity">
    <text evidence="1">Belongs to the disease resistance NB-LRR family.</text>
</comment>
<dbReference type="HOGENOM" id="CLU_000837_29_0_1"/>
<evidence type="ECO:0000313" key="7">
    <source>
        <dbReference type="EMBL" id="EEC67929.1"/>
    </source>
</evidence>
<dbReference type="STRING" id="39946.B8BJU3"/>
<keyword evidence="4" id="KW-0547">Nucleotide-binding</keyword>
<dbReference type="GO" id="GO:0000166">
    <property type="term" value="F:nucleotide binding"/>
    <property type="evidence" value="ECO:0007669"/>
    <property type="project" value="UniProtKB-KW"/>
</dbReference>
<dbReference type="PANTHER" id="PTHR19338">
    <property type="entry name" value="TRANSLOCASE OF INNER MITOCHONDRIAL MEMBRANE 13 HOMOLOG"/>
    <property type="match status" value="1"/>
</dbReference>
<sequence>MGGVGEKIMVSALTGVMNPVLGKLSNLMGKEYAKLKGVRKEVELLRKELMAINVMLEKYMAMEKPDVQVKAWTKERILHENITRLKNLHHRHKFAGQIMELTVQVNEVYERQKRYKLQEITCSNLHTEIDPRLPALYVEVEKLVGIQDPSEEIVNLLIGRKSDKMKQHRIVSIVGPGSSGKTTLANQNCNMNSLLWELLSEIQSSCGISDNNHHLASSYSNQQLIDRLRSLLTEKAYVYSNPLYDVF</sequence>
<evidence type="ECO:0000256" key="5">
    <source>
        <dbReference type="ARBA" id="ARBA00022821"/>
    </source>
</evidence>
<dbReference type="InterPro" id="IPR027417">
    <property type="entry name" value="P-loop_NTPase"/>
</dbReference>
<evidence type="ECO:0000259" key="6">
    <source>
        <dbReference type="Pfam" id="PF18052"/>
    </source>
</evidence>